<keyword evidence="6" id="KW-0808">Transferase</keyword>
<proteinExistence type="inferred from homology"/>
<dbReference type="FunFam" id="3.30.420.40:FF:000025">
    <property type="entry name" value="pantothenate kinase 2, mitochondrial"/>
    <property type="match status" value="1"/>
</dbReference>
<reference evidence="12" key="1">
    <citation type="journal article" date="2023" name="IScience">
        <title>Live-bearing cockroach genome reveals convergent evolutionary mechanisms linked to viviparity in insects and beyond.</title>
        <authorList>
            <person name="Fouks B."/>
            <person name="Harrison M.C."/>
            <person name="Mikhailova A.A."/>
            <person name="Marchal E."/>
            <person name="English S."/>
            <person name="Carruthers M."/>
            <person name="Jennings E.C."/>
            <person name="Chiamaka E.L."/>
            <person name="Frigard R.A."/>
            <person name="Pippel M."/>
            <person name="Attardo G.M."/>
            <person name="Benoit J.B."/>
            <person name="Bornberg-Bauer E."/>
            <person name="Tobe S.S."/>
        </authorList>
    </citation>
    <scope>NUCLEOTIDE SEQUENCE</scope>
    <source>
        <strain evidence="12">Stay&amp;Tobe</strain>
    </source>
</reference>
<dbReference type="Pfam" id="PF03630">
    <property type="entry name" value="Fumble"/>
    <property type="match status" value="1"/>
</dbReference>
<dbReference type="PANTHER" id="PTHR12280:SF30">
    <property type="entry name" value="FUMBLE"/>
    <property type="match status" value="1"/>
</dbReference>
<evidence type="ECO:0000256" key="5">
    <source>
        <dbReference type="ARBA" id="ARBA00022490"/>
    </source>
</evidence>
<evidence type="ECO:0000256" key="2">
    <source>
        <dbReference type="ARBA" id="ARBA00004496"/>
    </source>
</evidence>
<evidence type="ECO:0000256" key="11">
    <source>
        <dbReference type="ARBA" id="ARBA00060870"/>
    </source>
</evidence>
<keyword evidence="10" id="KW-0173">Coenzyme A biosynthesis</keyword>
<feature type="non-terminal residue" evidence="12">
    <location>
        <position position="1"/>
    </location>
</feature>
<reference evidence="12" key="2">
    <citation type="submission" date="2023-05" db="EMBL/GenBank/DDBJ databases">
        <authorList>
            <person name="Fouks B."/>
        </authorList>
    </citation>
    <scope>NUCLEOTIDE SEQUENCE</scope>
    <source>
        <strain evidence="12">Stay&amp;Tobe</strain>
        <tissue evidence="12">Testes</tissue>
    </source>
</reference>
<dbReference type="Gene3D" id="3.30.420.40">
    <property type="match status" value="1"/>
</dbReference>
<dbReference type="AlphaFoldDB" id="A0AAD8E7R2"/>
<dbReference type="GO" id="GO:0015937">
    <property type="term" value="P:coenzyme A biosynthetic process"/>
    <property type="evidence" value="ECO:0007669"/>
    <property type="project" value="UniProtKB-KW"/>
</dbReference>
<evidence type="ECO:0000256" key="10">
    <source>
        <dbReference type="ARBA" id="ARBA00022993"/>
    </source>
</evidence>
<evidence type="ECO:0000313" key="13">
    <source>
        <dbReference type="Proteomes" id="UP001233999"/>
    </source>
</evidence>
<evidence type="ECO:0000256" key="3">
    <source>
        <dbReference type="ARBA" id="ARBA00005225"/>
    </source>
</evidence>
<accession>A0AAD8E7R2</accession>
<dbReference type="EMBL" id="JASPKZ010008378">
    <property type="protein sequence ID" value="KAJ9579747.1"/>
    <property type="molecule type" value="Genomic_DNA"/>
</dbReference>
<comment type="catalytic activity">
    <reaction evidence="1">
        <text>(R)-pantothenate + ATP = (R)-4'-phosphopantothenate + ADP + H(+)</text>
        <dbReference type="Rhea" id="RHEA:16373"/>
        <dbReference type="ChEBI" id="CHEBI:10986"/>
        <dbReference type="ChEBI" id="CHEBI:15378"/>
        <dbReference type="ChEBI" id="CHEBI:29032"/>
        <dbReference type="ChEBI" id="CHEBI:30616"/>
        <dbReference type="ChEBI" id="CHEBI:456216"/>
        <dbReference type="EC" id="2.7.1.33"/>
    </reaction>
</comment>
<keyword evidence="5" id="KW-0963">Cytoplasm</keyword>
<comment type="caution">
    <text evidence="12">The sequence shown here is derived from an EMBL/GenBank/DDBJ whole genome shotgun (WGS) entry which is preliminary data.</text>
</comment>
<evidence type="ECO:0000256" key="6">
    <source>
        <dbReference type="ARBA" id="ARBA00022679"/>
    </source>
</evidence>
<evidence type="ECO:0000256" key="9">
    <source>
        <dbReference type="ARBA" id="ARBA00022840"/>
    </source>
</evidence>
<feature type="non-terminal residue" evidence="12">
    <location>
        <position position="418"/>
    </location>
</feature>
<dbReference type="InterPro" id="IPR004567">
    <property type="entry name" value="Type_II_PanK"/>
</dbReference>
<dbReference type="Proteomes" id="UP001233999">
    <property type="component" value="Unassembled WGS sequence"/>
</dbReference>
<sequence>LNIYGCLSCPGVLMGPHICKDCLRGQIMAGSSQDDFRVPAVENGYGEGDNSIPLMPWFGMDIGGTLSKLVYFEPKDITPDEADTEAEVLKNIRRYLTKNSAYGKTGHRDTHLQMDNVIIRGRRGTLHFIRFPTSEMGNFLLLAKLKGMATLVTTVSATGGGAYKFEENFRKTLNMKNNIEVLNSNMKYEVRCMLYIETNNPSECYYWANPTEDERCEKRFYDFSEPYPFLIVNIGSGVSVLAVYGPGNYKRISGTSLGGGTFLGLCCLLTGCNTFEEAIDLATGGDNTRVDKLVRDIYGGDYERFGLPGDLVASSFGQMNSKEKRARVTKEDLARATLVTITNNIGSIARMCALNEKIERVVFVGNFLRVNPISMKLLAHAMDYWSRGTLKALFLEHEGYFGAVGCLLEYNTYRYSHS</sequence>
<dbReference type="SUPFAM" id="SSF53067">
    <property type="entry name" value="Actin-like ATPase domain"/>
    <property type="match status" value="2"/>
</dbReference>
<dbReference type="Gene3D" id="3.30.420.510">
    <property type="match status" value="1"/>
</dbReference>
<evidence type="ECO:0000256" key="8">
    <source>
        <dbReference type="ARBA" id="ARBA00022777"/>
    </source>
</evidence>
<organism evidence="12 13">
    <name type="scientific">Diploptera punctata</name>
    <name type="common">Pacific beetle cockroach</name>
    <dbReference type="NCBI Taxonomy" id="6984"/>
    <lineage>
        <taxon>Eukaryota</taxon>
        <taxon>Metazoa</taxon>
        <taxon>Ecdysozoa</taxon>
        <taxon>Arthropoda</taxon>
        <taxon>Hexapoda</taxon>
        <taxon>Insecta</taxon>
        <taxon>Pterygota</taxon>
        <taxon>Neoptera</taxon>
        <taxon>Polyneoptera</taxon>
        <taxon>Dictyoptera</taxon>
        <taxon>Blattodea</taxon>
        <taxon>Blaberoidea</taxon>
        <taxon>Blaberidae</taxon>
        <taxon>Diplopterinae</taxon>
        <taxon>Diploptera</taxon>
    </lineage>
</organism>
<dbReference type="CDD" id="cd24122">
    <property type="entry name" value="ASKHA_NBD_PanK-II_Pank1-like"/>
    <property type="match status" value="1"/>
</dbReference>
<comment type="similarity">
    <text evidence="11">Belongs to the type II pantothenate kinase family.</text>
</comment>
<evidence type="ECO:0000256" key="4">
    <source>
        <dbReference type="ARBA" id="ARBA00012102"/>
    </source>
</evidence>
<name>A0AAD8E7R2_DIPPU</name>
<keyword evidence="7" id="KW-0547">Nucleotide-binding</keyword>
<evidence type="ECO:0000313" key="12">
    <source>
        <dbReference type="EMBL" id="KAJ9579747.1"/>
    </source>
</evidence>
<comment type="pathway">
    <text evidence="3">Cofactor biosynthesis; coenzyme A biosynthesis; CoA from (R)-pantothenate: step 1/5.</text>
</comment>
<evidence type="ECO:0000256" key="7">
    <source>
        <dbReference type="ARBA" id="ARBA00022741"/>
    </source>
</evidence>
<dbReference type="GO" id="GO:0005524">
    <property type="term" value="F:ATP binding"/>
    <property type="evidence" value="ECO:0007669"/>
    <property type="project" value="UniProtKB-KW"/>
</dbReference>
<dbReference type="InterPro" id="IPR043129">
    <property type="entry name" value="ATPase_NBD"/>
</dbReference>
<dbReference type="GO" id="GO:0004594">
    <property type="term" value="F:pantothenate kinase activity"/>
    <property type="evidence" value="ECO:0007669"/>
    <property type="project" value="UniProtKB-EC"/>
</dbReference>
<keyword evidence="13" id="KW-1185">Reference proteome</keyword>
<protein>
    <recommendedName>
        <fullName evidence="4">pantothenate kinase</fullName>
        <ecNumber evidence="4">2.7.1.33</ecNumber>
    </recommendedName>
</protein>
<dbReference type="GO" id="GO:0005829">
    <property type="term" value="C:cytosol"/>
    <property type="evidence" value="ECO:0007669"/>
    <property type="project" value="TreeGrafter"/>
</dbReference>
<dbReference type="NCBIfam" id="TIGR00555">
    <property type="entry name" value="panK_eukar"/>
    <property type="match status" value="1"/>
</dbReference>
<keyword evidence="8" id="KW-0418">Kinase</keyword>
<gene>
    <name evidence="12" type="ORF">L9F63_004584</name>
</gene>
<keyword evidence="9" id="KW-0067">ATP-binding</keyword>
<evidence type="ECO:0000256" key="1">
    <source>
        <dbReference type="ARBA" id="ARBA00001206"/>
    </source>
</evidence>
<comment type="subcellular location">
    <subcellularLocation>
        <location evidence="2">Cytoplasm</location>
    </subcellularLocation>
</comment>
<dbReference type="PANTHER" id="PTHR12280">
    <property type="entry name" value="PANTOTHENATE KINASE"/>
    <property type="match status" value="1"/>
</dbReference>
<dbReference type="EC" id="2.7.1.33" evidence="4"/>
<dbReference type="GO" id="GO:0005634">
    <property type="term" value="C:nucleus"/>
    <property type="evidence" value="ECO:0007669"/>
    <property type="project" value="TreeGrafter"/>
</dbReference>